<keyword evidence="2" id="KW-1185">Reference proteome</keyword>
<dbReference type="EMBL" id="BPVZ01000015">
    <property type="protein sequence ID" value="GKV00145.1"/>
    <property type="molecule type" value="Genomic_DNA"/>
</dbReference>
<gene>
    <name evidence="1" type="ORF">SLEP1_g12887</name>
</gene>
<sequence>MKLHLRKDEVASQKGRSCVSENHILDEVASQEEEGMKLHLRKDEVASQKITS</sequence>
<dbReference type="AlphaFoldDB" id="A0AAV5IIG8"/>
<evidence type="ECO:0000313" key="2">
    <source>
        <dbReference type="Proteomes" id="UP001054252"/>
    </source>
</evidence>
<dbReference type="Proteomes" id="UP001054252">
    <property type="component" value="Unassembled WGS sequence"/>
</dbReference>
<comment type="caution">
    <text evidence="1">The sequence shown here is derived from an EMBL/GenBank/DDBJ whole genome shotgun (WGS) entry which is preliminary data.</text>
</comment>
<name>A0AAV5IIG8_9ROSI</name>
<evidence type="ECO:0000313" key="1">
    <source>
        <dbReference type="EMBL" id="GKV00145.1"/>
    </source>
</evidence>
<reference evidence="1 2" key="1">
    <citation type="journal article" date="2021" name="Commun. Biol.">
        <title>The genome of Shorea leprosula (Dipterocarpaceae) highlights the ecological relevance of drought in aseasonal tropical rainforests.</title>
        <authorList>
            <person name="Ng K.K.S."/>
            <person name="Kobayashi M.J."/>
            <person name="Fawcett J.A."/>
            <person name="Hatakeyama M."/>
            <person name="Paape T."/>
            <person name="Ng C.H."/>
            <person name="Ang C.C."/>
            <person name="Tnah L.H."/>
            <person name="Lee C.T."/>
            <person name="Nishiyama T."/>
            <person name="Sese J."/>
            <person name="O'Brien M.J."/>
            <person name="Copetti D."/>
            <person name="Mohd Noor M.I."/>
            <person name="Ong R.C."/>
            <person name="Putra M."/>
            <person name="Sireger I.Z."/>
            <person name="Indrioko S."/>
            <person name="Kosugi Y."/>
            <person name="Izuno A."/>
            <person name="Isagi Y."/>
            <person name="Lee S.L."/>
            <person name="Shimizu K.K."/>
        </authorList>
    </citation>
    <scope>NUCLEOTIDE SEQUENCE [LARGE SCALE GENOMIC DNA]</scope>
    <source>
        <strain evidence="1">214</strain>
    </source>
</reference>
<protein>
    <submittedName>
        <fullName evidence="1">Uncharacterized protein</fullName>
    </submittedName>
</protein>
<accession>A0AAV5IIG8</accession>
<proteinExistence type="predicted"/>
<organism evidence="1 2">
    <name type="scientific">Rubroshorea leprosula</name>
    <dbReference type="NCBI Taxonomy" id="152421"/>
    <lineage>
        <taxon>Eukaryota</taxon>
        <taxon>Viridiplantae</taxon>
        <taxon>Streptophyta</taxon>
        <taxon>Embryophyta</taxon>
        <taxon>Tracheophyta</taxon>
        <taxon>Spermatophyta</taxon>
        <taxon>Magnoliopsida</taxon>
        <taxon>eudicotyledons</taxon>
        <taxon>Gunneridae</taxon>
        <taxon>Pentapetalae</taxon>
        <taxon>rosids</taxon>
        <taxon>malvids</taxon>
        <taxon>Malvales</taxon>
        <taxon>Dipterocarpaceae</taxon>
        <taxon>Rubroshorea</taxon>
    </lineage>
</organism>